<feature type="transmembrane region" description="Helical" evidence="9">
    <location>
        <begin position="36"/>
        <end position="60"/>
    </location>
</feature>
<evidence type="ECO:0000313" key="11">
    <source>
        <dbReference type="EMBL" id="GAA2448387.1"/>
    </source>
</evidence>
<gene>
    <name evidence="11" type="ORF">GCM10010421_45550</name>
</gene>
<dbReference type="Proteomes" id="UP001500460">
    <property type="component" value="Unassembled WGS sequence"/>
</dbReference>
<dbReference type="PANTHER" id="PTHR42718:SF46">
    <property type="entry name" value="BLR6921 PROTEIN"/>
    <property type="match status" value="1"/>
</dbReference>
<comment type="caution">
    <text evidence="11">The sequence shown here is derived from an EMBL/GenBank/DDBJ whole genome shotgun (WGS) entry which is preliminary data.</text>
</comment>
<protein>
    <submittedName>
        <fullName evidence="11">MFS transporter</fullName>
    </submittedName>
</protein>
<evidence type="ECO:0000256" key="2">
    <source>
        <dbReference type="ARBA" id="ARBA00022448"/>
    </source>
</evidence>
<dbReference type="InterPro" id="IPR036259">
    <property type="entry name" value="MFS_trans_sf"/>
</dbReference>
<feature type="transmembrane region" description="Helical" evidence="9">
    <location>
        <begin position="385"/>
        <end position="410"/>
    </location>
</feature>
<dbReference type="SUPFAM" id="SSF103473">
    <property type="entry name" value="MFS general substrate transporter"/>
    <property type="match status" value="1"/>
</dbReference>
<evidence type="ECO:0000256" key="7">
    <source>
        <dbReference type="ARBA" id="ARBA00023251"/>
    </source>
</evidence>
<evidence type="ECO:0000259" key="10">
    <source>
        <dbReference type="PROSITE" id="PS50850"/>
    </source>
</evidence>
<feature type="transmembrane region" description="Helical" evidence="9">
    <location>
        <begin position="192"/>
        <end position="212"/>
    </location>
</feature>
<keyword evidence="12" id="KW-1185">Reference proteome</keyword>
<feature type="transmembrane region" description="Helical" evidence="9">
    <location>
        <begin position="454"/>
        <end position="476"/>
    </location>
</feature>
<dbReference type="EMBL" id="BAAATK010000033">
    <property type="protein sequence ID" value="GAA2448387.1"/>
    <property type="molecule type" value="Genomic_DNA"/>
</dbReference>
<dbReference type="PROSITE" id="PS50850">
    <property type="entry name" value="MFS"/>
    <property type="match status" value="1"/>
</dbReference>
<evidence type="ECO:0000256" key="6">
    <source>
        <dbReference type="ARBA" id="ARBA00023136"/>
    </source>
</evidence>
<proteinExistence type="predicted"/>
<reference evidence="11 12" key="1">
    <citation type="journal article" date="2019" name="Int. J. Syst. Evol. Microbiol.">
        <title>The Global Catalogue of Microorganisms (GCM) 10K type strain sequencing project: providing services to taxonomists for standard genome sequencing and annotation.</title>
        <authorList>
            <consortium name="The Broad Institute Genomics Platform"/>
            <consortium name="The Broad Institute Genome Sequencing Center for Infectious Disease"/>
            <person name="Wu L."/>
            <person name="Ma J."/>
        </authorList>
    </citation>
    <scope>NUCLEOTIDE SEQUENCE [LARGE SCALE GENOMIC DNA]</scope>
    <source>
        <strain evidence="11 12">JCM 6922</strain>
    </source>
</reference>
<dbReference type="InterPro" id="IPR011701">
    <property type="entry name" value="MFS"/>
</dbReference>
<feature type="transmembrane region" description="Helical" evidence="9">
    <location>
        <begin position="133"/>
        <end position="154"/>
    </location>
</feature>
<keyword evidence="7" id="KW-0046">Antibiotic resistance</keyword>
<dbReference type="InterPro" id="IPR020846">
    <property type="entry name" value="MFS_dom"/>
</dbReference>
<dbReference type="PANTHER" id="PTHR42718">
    <property type="entry name" value="MAJOR FACILITATOR SUPERFAMILY MULTIDRUG TRANSPORTER MFSC"/>
    <property type="match status" value="1"/>
</dbReference>
<name>A0ABN3K798_9ACTN</name>
<keyword evidence="2" id="KW-0813">Transport</keyword>
<evidence type="ECO:0000256" key="9">
    <source>
        <dbReference type="SAM" id="Phobius"/>
    </source>
</evidence>
<evidence type="ECO:0000256" key="8">
    <source>
        <dbReference type="SAM" id="MobiDB-lite"/>
    </source>
</evidence>
<feature type="transmembrane region" description="Helical" evidence="9">
    <location>
        <begin position="104"/>
        <end position="121"/>
    </location>
</feature>
<organism evidence="11 12">
    <name type="scientific">Streptomyces glaucus</name>
    <dbReference type="NCBI Taxonomy" id="284029"/>
    <lineage>
        <taxon>Bacteria</taxon>
        <taxon>Bacillati</taxon>
        <taxon>Actinomycetota</taxon>
        <taxon>Actinomycetes</taxon>
        <taxon>Kitasatosporales</taxon>
        <taxon>Streptomycetaceae</taxon>
        <taxon>Streptomyces</taxon>
    </lineage>
</organism>
<keyword evidence="4 9" id="KW-0812">Transmembrane</keyword>
<feature type="transmembrane region" description="Helical" evidence="9">
    <location>
        <begin position="325"/>
        <end position="348"/>
    </location>
</feature>
<dbReference type="Gene3D" id="1.20.1720.10">
    <property type="entry name" value="Multidrug resistance protein D"/>
    <property type="match status" value="1"/>
</dbReference>
<feature type="transmembrane region" description="Helical" evidence="9">
    <location>
        <begin position="294"/>
        <end position="319"/>
    </location>
</feature>
<comment type="subcellular location">
    <subcellularLocation>
        <location evidence="1">Cell membrane</location>
        <topology evidence="1">Multi-pass membrane protein</topology>
    </subcellularLocation>
</comment>
<feature type="transmembrane region" description="Helical" evidence="9">
    <location>
        <begin position="224"/>
        <end position="245"/>
    </location>
</feature>
<keyword evidence="3" id="KW-1003">Cell membrane</keyword>
<evidence type="ECO:0000256" key="1">
    <source>
        <dbReference type="ARBA" id="ARBA00004651"/>
    </source>
</evidence>
<evidence type="ECO:0000256" key="4">
    <source>
        <dbReference type="ARBA" id="ARBA00022692"/>
    </source>
</evidence>
<sequence>MTTETAPGGATGSGSLPGPAPRPEPTPSNKMTSKEAWTLTVLGCALFLATLDFSIVYVALPSIGADLSLRESSLQWVVSSYAIFFAGFLLVGGRMGDRFGARRVFLGATALFGVSSLAAGLTDDFTTLVIARALQGIGAGLLDPCTLGLIQQVFPPGAKRNRAMAVWSAVGALGLVGGVVIGGLLTAVSWHWVFFVNVPLAVAVIALGFLLLPGRQHQDGGRPTPLNVPSAVFGTGAILLLVLGLSRLGDVGITAPSTVIGLVGFVVLGTAWVVRERTSASPLIARQLWRTRSLMTACVIDACYVLSIGVEFFLVTMFLQNEHDMGPLAAGLGFLPLTVTVILGNVITDRFIGRHGPKPMVVTGLAIAGLGLALLAVGVHSDSYLIGMLPGLLLSGVGNGIAFPAMFVYATSDIPGENQGVGAAMMTTTQYVFSATGLAILVLMLGASPQAGNFTVTFAFSAAMGFLGSVIAAAAMRRPLQTAAD</sequence>
<feature type="transmembrane region" description="Helical" evidence="9">
    <location>
        <begin position="251"/>
        <end position="274"/>
    </location>
</feature>
<accession>A0ABN3K798</accession>
<feature type="region of interest" description="Disordered" evidence="8">
    <location>
        <begin position="1"/>
        <end position="31"/>
    </location>
</feature>
<keyword evidence="6 9" id="KW-0472">Membrane</keyword>
<feature type="transmembrane region" description="Helical" evidence="9">
    <location>
        <begin position="360"/>
        <end position="379"/>
    </location>
</feature>
<feature type="domain" description="Major facilitator superfamily (MFS) profile" evidence="10">
    <location>
        <begin position="38"/>
        <end position="480"/>
    </location>
</feature>
<dbReference type="Pfam" id="PF07690">
    <property type="entry name" value="MFS_1"/>
    <property type="match status" value="1"/>
</dbReference>
<evidence type="ECO:0000256" key="5">
    <source>
        <dbReference type="ARBA" id="ARBA00022989"/>
    </source>
</evidence>
<feature type="transmembrane region" description="Helical" evidence="9">
    <location>
        <begin position="431"/>
        <end position="448"/>
    </location>
</feature>
<evidence type="ECO:0000256" key="3">
    <source>
        <dbReference type="ARBA" id="ARBA00022475"/>
    </source>
</evidence>
<dbReference type="Gene3D" id="1.20.1250.20">
    <property type="entry name" value="MFS general substrate transporter like domains"/>
    <property type="match status" value="1"/>
</dbReference>
<keyword evidence="5 9" id="KW-1133">Transmembrane helix</keyword>
<evidence type="ECO:0000313" key="12">
    <source>
        <dbReference type="Proteomes" id="UP001500460"/>
    </source>
</evidence>
<feature type="transmembrane region" description="Helical" evidence="9">
    <location>
        <begin position="72"/>
        <end position="92"/>
    </location>
</feature>
<dbReference type="CDD" id="cd17321">
    <property type="entry name" value="MFS_MMR_MDR_like"/>
    <property type="match status" value="1"/>
</dbReference>
<feature type="transmembrane region" description="Helical" evidence="9">
    <location>
        <begin position="166"/>
        <end position="186"/>
    </location>
</feature>